<sequence length="215" mass="24729">MFFLTVIAVAVTFLLFNTDAETLLVDEKELLNDGILPIVGVFKTTERLWFYQQNMSSSLSNQCSMSQPCRVEETRCIVFMKHNITDNDIYFLKERKRTRGNNWTSSELHGTFLHDGNLGSMEVNYTGIHTDYPNDTEPWFQESAVLIYTEPNCSIVFMTPTRTGYPVCTMLIPDSAVDQGPTTNCSDRFNATCEGVPFLFYNETCKTKWMWTRLL</sequence>
<name>A0A131YTA7_RHIAP</name>
<dbReference type="EMBL" id="GEDV01006775">
    <property type="protein sequence ID" value="JAP81782.1"/>
    <property type="molecule type" value="Transcribed_RNA"/>
</dbReference>
<keyword evidence="1" id="KW-0732">Signal</keyword>
<feature type="signal peptide" evidence="1">
    <location>
        <begin position="1"/>
        <end position="20"/>
    </location>
</feature>
<accession>A0A131YTA7</accession>
<dbReference type="InterPro" id="IPR012674">
    <property type="entry name" value="Calycin"/>
</dbReference>
<evidence type="ECO:0000256" key="1">
    <source>
        <dbReference type="SAM" id="SignalP"/>
    </source>
</evidence>
<reference evidence="2" key="1">
    <citation type="journal article" date="2016" name="Ticks Tick Borne Dis.">
        <title>De novo assembly and annotation of the salivary gland transcriptome of Rhipicephalus appendiculatus male and female ticks during blood feeding.</title>
        <authorList>
            <person name="de Castro M.H."/>
            <person name="de Klerk D."/>
            <person name="Pienaar R."/>
            <person name="Latif A.A."/>
            <person name="Rees D.J."/>
            <person name="Mans B.J."/>
        </authorList>
    </citation>
    <scope>NUCLEOTIDE SEQUENCE</scope>
    <source>
        <tissue evidence="2">Salivary glands</tissue>
    </source>
</reference>
<organism evidence="2">
    <name type="scientific">Rhipicephalus appendiculatus</name>
    <name type="common">Brown ear tick</name>
    <dbReference type="NCBI Taxonomy" id="34631"/>
    <lineage>
        <taxon>Eukaryota</taxon>
        <taxon>Metazoa</taxon>
        <taxon>Ecdysozoa</taxon>
        <taxon>Arthropoda</taxon>
        <taxon>Chelicerata</taxon>
        <taxon>Arachnida</taxon>
        <taxon>Acari</taxon>
        <taxon>Parasitiformes</taxon>
        <taxon>Ixodida</taxon>
        <taxon>Ixodoidea</taxon>
        <taxon>Ixodidae</taxon>
        <taxon>Rhipicephalinae</taxon>
        <taxon>Rhipicephalus</taxon>
        <taxon>Rhipicephalus</taxon>
    </lineage>
</organism>
<dbReference type="AlphaFoldDB" id="A0A131YTA7"/>
<dbReference type="Gene3D" id="2.40.128.20">
    <property type="match status" value="1"/>
</dbReference>
<evidence type="ECO:0000313" key="2">
    <source>
        <dbReference type="EMBL" id="JAP81782.1"/>
    </source>
</evidence>
<dbReference type="SUPFAM" id="SSF50814">
    <property type="entry name" value="Lipocalins"/>
    <property type="match status" value="1"/>
</dbReference>
<protein>
    <submittedName>
        <fullName evidence="2">Lipocalin</fullName>
    </submittedName>
</protein>
<feature type="chain" id="PRO_5007285932" evidence="1">
    <location>
        <begin position="21"/>
        <end position="215"/>
    </location>
</feature>
<proteinExistence type="predicted"/>